<evidence type="ECO:0000256" key="7">
    <source>
        <dbReference type="ARBA" id="ARBA00023295"/>
    </source>
</evidence>
<organism evidence="10">
    <name type="scientific">Photinus pyralis</name>
    <name type="common">Common eastern firefly</name>
    <name type="synonym">Lampyris pyralis</name>
    <dbReference type="NCBI Taxonomy" id="7054"/>
    <lineage>
        <taxon>Eukaryota</taxon>
        <taxon>Metazoa</taxon>
        <taxon>Ecdysozoa</taxon>
        <taxon>Arthropoda</taxon>
        <taxon>Hexapoda</taxon>
        <taxon>Insecta</taxon>
        <taxon>Pterygota</taxon>
        <taxon>Neoptera</taxon>
        <taxon>Endopterygota</taxon>
        <taxon>Coleoptera</taxon>
        <taxon>Polyphaga</taxon>
        <taxon>Elateriformia</taxon>
        <taxon>Elateroidea</taxon>
        <taxon>Lampyridae</taxon>
        <taxon>Lampyrinae</taxon>
        <taxon>Photinus</taxon>
    </lineage>
</organism>
<keyword evidence="5" id="KW-0378">Hydrolase</keyword>
<feature type="disulfide bond" evidence="8">
    <location>
        <begin position="81"/>
        <end position="87"/>
    </location>
</feature>
<dbReference type="PROSITE" id="PS51909">
    <property type="entry name" value="LYSOZYME_I"/>
    <property type="match status" value="1"/>
</dbReference>
<evidence type="ECO:0000256" key="1">
    <source>
        <dbReference type="ARBA" id="ARBA00000632"/>
    </source>
</evidence>
<dbReference type="CDD" id="cd16890">
    <property type="entry name" value="lyz_i"/>
    <property type="match status" value="1"/>
</dbReference>
<comment type="catalytic activity">
    <reaction evidence="1">
        <text>Hydrolysis of (1-&gt;4)-beta-linkages between N-acetylmuramic acid and N-acetyl-D-glucosamine residues in a peptidoglycan and between N-acetyl-D-glucosamine residues in chitodextrins.</text>
        <dbReference type="EC" id="3.2.1.17"/>
    </reaction>
</comment>
<keyword evidence="9" id="KW-0732">Signal</keyword>
<dbReference type="PANTHER" id="PTHR11195">
    <property type="entry name" value="DESTABILASE-RELATED"/>
    <property type="match status" value="1"/>
</dbReference>
<evidence type="ECO:0000256" key="5">
    <source>
        <dbReference type="ARBA" id="ARBA00022801"/>
    </source>
</evidence>
<evidence type="ECO:0000256" key="3">
    <source>
        <dbReference type="ARBA" id="ARBA00022529"/>
    </source>
</evidence>
<dbReference type="EC" id="3.2.1.17" evidence="2"/>
<dbReference type="GO" id="GO:0042742">
    <property type="term" value="P:defense response to bacterium"/>
    <property type="evidence" value="ECO:0007669"/>
    <property type="project" value="UniProtKB-KW"/>
</dbReference>
<evidence type="ECO:0000256" key="6">
    <source>
        <dbReference type="ARBA" id="ARBA00023157"/>
    </source>
</evidence>
<dbReference type="GO" id="GO:0031640">
    <property type="term" value="P:killing of cells of another organism"/>
    <property type="evidence" value="ECO:0007669"/>
    <property type="project" value="UniProtKB-KW"/>
</dbReference>
<evidence type="ECO:0000256" key="4">
    <source>
        <dbReference type="ARBA" id="ARBA00022638"/>
    </source>
</evidence>
<dbReference type="InterPro" id="IPR008597">
    <property type="entry name" value="Invert_lysozyme"/>
</dbReference>
<sequence length="149" mass="16638">MKIVLIVCYMVIVFGQDLFVSNLNNECLECLCYASTRCNLRSGCNGGYCGAYQIGYHYWKDAGSPTLPGNLPYFAGAFESCALTLSCARNTIKQYISKHGKDCNEDGITNCDDYAMINFNGASNCNQPLSSFSGREFWRRYIDCKTAQM</sequence>
<name>A0A1Y1KC06_PHOPY</name>
<feature type="disulfide bond" evidence="8">
    <location>
        <begin position="32"/>
        <end position="38"/>
    </location>
</feature>
<dbReference type="GO" id="GO:0003796">
    <property type="term" value="F:lysozyme activity"/>
    <property type="evidence" value="ECO:0007669"/>
    <property type="project" value="UniProtKB-EC"/>
</dbReference>
<dbReference type="Gene3D" id="1.10.530.10">
    <property type="match status" value="1"/>
</dbReference>
<dbReference type="Pfam" id="PF05497">
    <property type="entry name" value="Destabilase"/>
    <property type="match status" value="1"/>
</dbReference>
<keyword evidence="7" id="KW-0326">Glycosidase</keyword>
<feature type="disulfide bond" evidence="8">
    <location>
        <begin position="44"/>
        <end position="49"/>
    </location>
</feature>
<keyword evidence="3" id="KW-0929">Antimicrobial</keyword>
<evidence type="ECO:0000313" key="10">
    <source>
        <dbReference type="EMBL" id="JAV57155.1"/>
    </source>
</evidence>
<feature type="chain" id="PRO_5012304948" description="lysozyme" evidence="9">
    <location>
        <begin position="16"/>
        <end position="149"/>
    </location>
</feature>
<evidence type="ECO:0000256" key="2">
    <source>
        <dbReference type="ARBA" id="ARBA00012732"/>
    </source>
</evidence>
<proteinExistence type="predicted"/>
<feature type="signal peptide" evidence="9">
    <location>
        <begin position="1"/>
        <end position="15"/>
    </location>
</feature>
<reference evidence="10" key="1">
    <citation type="journal article" date="2016" name="Sci. Rep.">
        <title>Molecular characterization of firefly nuptial gifts: a multi-omics approach sheds light on postcopulatory sexual selection.</title>
        <authorList>
            <person name="Al-Wathiqui N."/>
            <person name="Fallon T.R."/>
            <person name="South A."/>
            <person name="Weng J.K."/>
            <person name="Lewis S.M."/>
        </authorList>
    </citation>
    <scope>NUCLEOTIDE SEQUENCE</scope>
</reference>
<feature type="disulfide bond" evidence="8">
    <location>
        <begin position="27"/>
        <end position="111"/>
    </location>
</feature>
<accession>A0A1Y1KC06</accession>
<keyword evidence="6 8" id="KW-1015">Disulfide bond</keyword>
<evidence type="ECO:0000256" key="9">
    <source>
        <dbReference type="SAM" id="SignalP"/>
    </source>
</evidence>
<dbReference type="EMBL" id="GEZM01090935">
    <property type="protein sequence ID" value="JAV57155.1"/>
    <property type="molecule type" value="Transcribed_RNA"/>
</dbReference>
<dbReference type="PANTHER" id="PTHR11195:SF13">
    <property type="entry name" value="INVERTEBRATE-TYPE LYSOZYME 2-RELATED"/>
    <property type="match status" value="1"/>
</dbReference>
<keyword evidence="4" id="KW-0081">Bacteriolytic enzyme</keyword>
<evidence type="ECO:0000256" key="8">
    <source>
        <dbReference type="PIRSR" id="PIRSR608597-3"/>
    </source>
</evidence>
<dbReference type="AlphaFoldDB" id="A0A1Y1KC06"/>
<protein>
    <recommendedName>
        <fullName evidence="2">lysozyme</fullName>
        <ecNumber evidence="2">3.2.1.17</ecNumber>
    </recommendedName>
</protein>